<comment type="caution">
    <text evidence="4">The sequence shown here is derived from an EMBL/GenBank/DDBJ whole genome shotgun (WGS) entry which is preliminary data.</text>
</comment>
<dbReference type="GO" id="GO:0006166">
    <property type="term" value="P:purine ribonucleoside salvage"/>
    <property type="evidence" value="ECO:0007669"/>
    <property type="project" value="UniProtKB-KW"/>
</dbReference>
<evidence type="ECO:0000313" key="4">
    <source>
        <dbReference type="EMBL" id="HGN90372.1"/>
    </source>
</evidence>
<dbReference type="PANTHER" id="PTHR43864">
    <property type="entry name" value="HYPOXANTHINE/GUANINE PHOSPHORIBOSYLTRANSFERASE"/>
    <property type="match status" value="1"/>
</dbReference>
<dbReference type="SUPFAM" id="SSF53271">
    <property type="entry name" value="PRTase-like"/>
    <property type="match status" value="1"/>
</dbReference>
<organism evidence="4">
    <name type="scientific">Caldiarchaeum subterraneum</name>
    <dbReference type="NCBI Taxonomy" id="311458"/>
    <lineage>
        <taxon>Archaea</taxon>
        <taxon>Nitrososphaerota</taxon>
        <taxon>Candidatus Caldarchaeales</taxon>
        <taxon>Candidatus Caldarchaeaceae</taxon>
        <taxon>Candidatus Caldarchaeum</taxon>
    </lineage>
</organism>
<evidence type="ECO:0000256" key="2">
    <source>
        <dbReference type="ARBA" id="ARBA00022726"/>
    </source>
</evidence>
<proteinExistence type="predicted"/>
<dbReference type="AlphaFoldDB" id="A0A7C4I7Y9"/>
<gene>
    <name evidence="5" type="ORF">ENM30_00440</name>
    <name evidence="4" type="ORF">ENT82_04510</name>
    <name evidence="3" type="ORF">ENU43_02530</name>
</gene>
<evidence type="ECO:0000256" key="1">
    <source>
        <dbReference type="ARBA" id="ARBA00022679"/>
    </source>
</evidence>
<sequence>MKTTPNAYSSYLAVQILKTLKTSMDYKILSKQTGIPVSTLTRYVTNKTIPRGRRAAVLIEKLISNVDIPALINQRLVLNDDEVDVSQIVSESSLVELLVAYMLREFSGYRIDAVLGLDRAGTVVATGFALSTMKKVYYSQNTESYTSDRWLEIRYRNRQARLVQRLYLPLEALKQNILVSVGVLDSHVPLKEIRTHIVSGRGELVGVCAIAASDEFLKNIKPFQFGKILNFVTF</sequence>
<evidence type="ECO:0000313" key="3">
    <source>
        <dbReference type="EMBL" id="HGL40527.1"/>
    </source>
</evidence>
<dbReference type="InterPro" id="IPR029057">
    <property type="entry name" value="PRTase-like"/>
</dbReference>
<dbReference type="GO" id="GO:0016740">
    <property type="term" value="F:transferase activity"/>
    <property type="evidence" value="ECO:0007669"/>
    <property type="project" value="UniProtKB-KW"/>
</dbReference>
<evidence type="ECO:0008006" key="6">
    <source>
        <dbReference type="Google" id="ProtNLM"/>
    </source>
</evidence>
<dbReference type="EMBL" id="DRXG01000007">
    <property type="protein sequence ID" value="HHN51759.1"/>
    <property type="molecule type" value="Genomic_DNA"/>
</dbReference>
<dbReference type="EMBL" id="DTCM01000029">
    <property type="protein sequence ID" value="HGL40527.1"/>
    <property type="molecule type" value="Genomic_DNA"/>
</dbReference>
<keyword evidence="1" id="KW-0808">Transferase</keyword>
<reference evidence="4" key="1">
    <citation type="journal article" date="2020" name="mSystems">
        <title>Genome- and Community-Level Interaction Insights into Carbon Utilization and Element Cycling Functions of Hydrothermarchaeota in Hydrothermal Sediment.</title>
        <authorList>
            <person name="Zhou Z."/>
            <person name="Liu Y."/>
            <person name="Xu W."/>
            <person name="Pan J."/>
            <person name="Luo Z.H."/>
            <person name="Li M."/>
        </authorList>
    </citation>
    <scope>NUCLEOTIDE SEQUENCE [LARGE SCALE GENOMIC DNA]</scope>
    <source>
        <strain evidence="5">SpSt-1073</strain>
        <strain evidence="4">SpSt-613</strain>
        <strain evidence="3">SpSt-669</strain>
    </source>
</reference>
<dbReference type="PANTHER" id="PTHR43864:SF1">
    <property type="entry name" value="XANTHINE PHOSPHORIBOSYLTRANSFERASE"/>
    <property type="match status" value="1"/>
</dbReference>
<keyword evidence="2" id="KW-0660">Purine salvage</keyword>
<name>A0A7C4I7Y9_CALS0</name>
<protein>
    <recommendedName>
        <fullName evidence="6">Adenine phosphoribosyltransferase</fullName>
    </recommendedName>
</protein>
<dbReference type="Gene3D" id="3.40.50.2020">
    <property type="match status" value="1"/>
</dbReference>
<accession>A0A7C4I7Y9</accession>
<evidence type="ECO:0000313" key="5">
    <source>
        <dbReference type="EMBL" id="HHN51759.1"/>
    </source>
</evidence>
<dbReference type="InterPro" id="IPR050118">
    <property type="entry name" value="Pur/Pyrimidine_PRTase"/>
</dbReference>
<dbReference type="EMBL" id="DTAD01000044">
    <property type="protein sequence ID" value="HGN90372.1"/>
    <property type="molecule type" value="Genomic_DNA"/>
</dbReference>